<dbReference type="KEGG" id="bpm:BURPS1710b_3225"/>
<sequence length="383" mass="39667">MASRRCARSRVIAPYCARFSRAVGRRAIRAALRNLHALVWPPFARRSPFADADADARACRVRRRALSGMERHACRACRVRCVARHAHPAGPGAARRSSDADHSVSASAAIASAAPAHGSFASGTPAWIAVPPSHAPSALPRLNAPWLSVDARFGAWLARSTIRICSGGTIANASTPHTKIVTSAGSGVRIVPANAASTTPIDASVATSDGIRRQSASLPPTVPPTVSPRPNSSSTSVTSCGVKPVTSSRIGAMYVNTVKRLADASTLMPSTISTCGLRSTPNSRAMPAAGISRRFGTQKASAAAASAPMPVTAQNVARQPNAWPSAVPSGTPSTFASVRPVNISAIACARLFGATRLLATTEPMPKNAPWQNAVTTRATISVA</sequence>
<gene>
    <name evidence="2" type="ordered locus">BURPS1710b_3225</name>
</gene>
<evidence type="ECO:0000313" key="2">
    <source>
        <dbReference type="EMBL" id="ABA49143.1"/>
    </source>
</evidence>
<protein>
    <submittedName>
        <fullName evidence="2">Uncharacterized protein</fullName>
    </submittedName>
</protein>
<evidence type="ECO:0000313" key="3">
    <source>
        <dbReference type="Proteomes" id="UP000002700"/>
    </source>
</evidence>
<accession>Q3JPA6</accession>
<dbReference type="AlphaFoldDB" id="Q3JPA6"/>
<feature type="region of interest" description="Disordered" evidence="1">
    <location>
        <begin position="209"/>
        <end position="241"/>
    </location>
</feature>
<organism evidence="2 3">
    <name type="scientific">Burkholderia pseudomallei (strain 1710b)</name>
    <dbReference type="NCBI Taxonomy" id="320372"/>
    <lineage>
        <taxon>Bacteria</taxon>
        <taxon>Pseudomonadati</taxon>
        <taxon>Pseudomonadota</taxon>
        <taxon>Betaproteobacteria</taxon>
        <taxon>Burkholderiales</taxon>
        <taxon>Burkholderiaceae</taxon>
        <taxon>Burkholderia</taxon>
        <taxon>pseudomallei group</taxon>
    </lineage>
</organism>
<evidence type="ECO:0000256" key="1">
    <source>
        <dbReference type="SAM" id="MobiDB-lite"/>
    </source>
</evidence>
<dbReference type="Proteomes" id="UP000002700">
    <property type="component" value="Chromosome I"/>
</dbReference>
<dbReference type="EnsemblBacteria" id="ABA49143">
    <property type="protein sequence ID" value="ABA49143"/>
    <property type="gene ID" value="BURPS1710b_3225"/>
</dbReference>
<dbReference type="HOGENOM" id="CLU_720952_0_0_4"/>
<feature type="compositionally biased region" description="Low complexity" evidence="1">
    <location>
        <begin position="228"/>
        <end position="239"/>
    </location>
</feature>
<dbReference type="EMBL" id="CP000124">
    <property type="protein sequence ID" value="ABA49143.1"/>
    <property type="molecule type" value="Genomic_DNA"/>
</dbReference>
<name>Q3JPA6_BURP1</name>
<proteinExistence type="predicted"/>
<reference evidence="2 3" key="1">
    <citation type="submission" date="2005-09" db="EMBL/GenBank/DDBJ databases">
        <authorList>
            <person name="Woods D.E."/>
            <person name="Nierman W.C."/>
        </authorList>
    </citation>
    <scope>NUCLEOTIDE SEQUENCE [LARGE SCALE GENOMIC DNA]</scope>
    <source>
        <strain evidence="2 3">1710b</strain>
    </source>
</reference>